<keyword evidence="2" id="KW-1185">Reference proteome</keyword>
<dbReference type="RefSeq" id="WP_193780726.1">
    <property type="nucleotide sequence ID" value="NZ_JADDOJ010000042.1"/>
</dbReference>
<accession>A0ABR9SFR3</accession>
<reference evidence="1 2" key="1">
    <citation type="submission" date="2020-10" db="EMBL/GenBank/DDBJ databases">
        <title>Draft genome of Ramlibacter aquaticus LMG 30558.</title>
        <authorList>
            <person name="Props R."/>
        </authorList>
    </citation>
    <scope>NUCLEOTIDE SEQUENCE [LARGE SCALE GENOMIC DNA]</scope>
    <source>
        <strain evidence="1 2">LMG 30558</strain>
    </source>
</reference>
<protein>
    <submittedName>
        <fullName evidence="1">Uncharacterized protein</fullName>
    </submittedName>
</protein>
<sequence>MRSTPQSTNTLPQAPRLLPAGLRLAAAAAALALVAAGWMGAGQASAQALAGLAGAPVLHVTLPAVTVVGHRDAAAASVACATGARATL</sequence>
<comment type="caution">
    <text evidence="1">The sequence shown here is derived from an EMBL/GenBank/DDBJ whole genome shotgun (WGS) entry which is preliminary data.</text>
</comment>
<organism evidence="1 2">
    <name type="scientific">Ramlibacter aquaticus</name>
    <dbReference type="NCBI Taxonomy" id="2780094"/>
    <lineage>
        <taxon>Bacteria</taxon>
        <taxon>Pseudomonadati</taxon>
        <taxon>Pseudomonadota</taxon>
        <taxon>Betaproteobacteria</taxon>
        <taxon>Burkholderiales</taxon>
        <taxon>Comamonadaceae</taxon>
        <taxon>Ramlibacter</taxon>
    </lineage>
</organism>
<dbReference type="EMBL" id="JADDOJ010000042">
    <property type="protein sequence ID" value="MBE7941183.1"/>
    <property type="molecule type" value="Genomic_DNA"/>
</dbReference>
<name>A0ABR9SFR3_9BURK</name>
<evidence type="ECO:0000313" key="1">
    <source>
        <dbReference type="EMBL" id="MBE7941183.1"/>
    </source>
</evidence>
<dbReference type="Proteomes" id="UP000715965">
    <property type="component" value="Unassembled WGS sequence"/>
</dbReference>
<evidence type="ECO:0000313" key="2">
    <source>
        <dbReference type="Proteomes" id="UP000715965"/>
    </source>
</evidence>
<gene>
    <name evidence="1" type="ORF">IM725_11440</name>
</gene>
<proteinExistence type="predicted"/>